<feature type="region of interest" description="Disordered" evidence="1">
    <location>
        <begin position="57"/>
        <end position="154"/>
    </location>
</feature>
<evidence type="ECO:0000313" key="3">
    <source>
        <dbReference type="Proteomes" id="UP001607302"/>
    </source>
</evidence>
<name>A0ABD2BF67_VESSQ</name>
<sequence length="154" mass="16954">MSERKRERGSPLRVQRSQGQMLLVLGLRALRVSETPSKIHSPGKRSACYNVVARRRRESMDSDAKGIGYISASSNGDPENIFEEERSDPGCSSNSSLAEAQLAMRLEEGRVGQASKQASKQGRKGKRGKGDGGGTPLLGVVDRNMHRRLLRQYE</sequence>
<keyword evidence="3" id="KW-1185">Reference proteome</keyword>
<proteinExistence type="predicted"/>
<dbReference type="AlphaFoldDB" id="A0ABD2BF67"/>
<evidence type="ECO:0000313" key="2">
    <source>
        <dbReference type="EMBL" id="KAL2731295.1"/>
    </source>
</evidence>
<feature type="compositionally biased region" description="Basic residues" evidence="1">
    <location>
        <begin position="145"/>
        <end position="154"/>
    </location>
</feature>
<protein>
    <submittedName>
        <fullName evidence="2">Uncharacterized protein</fullName>
    </submittedName>
</protein>
<dbReference type="EMBL" id="JAUDFV010000105">
    <property type="protein sequence ID" value="KAL2731295.1"/>
    <property type="molecule type" value="Genomic_DNA"/>
</dbReference>
<comment type="caution">
    <text evidence="2">The sequence shown here is derived from an EMBL/GenBank/DDBJ whole genome shotgun (WGS) entry which is preliminary data.</text>
</comment>
<evidence type="ECO:0000256" key="1">
    <source>
        <dbReference type="SAM" id="MobiDB-lite"/>
    </source>
</evidence>
<gene>
    <name evidence="2" type="ORF">V1478_004840</name>
</gene>
<organism evidence="2 3">
    <name type="scientific">Vespula squamosa</name>
    <name type="common">Southern yellow jacket</name>
    <name type="synonym">Wasp</name>
    <dbReference type="NCBI Taxonomy" id="30214"/>
    <lineage>
        <taxon>Eukaryota</taxon>
        <taxon>Metazoa</taxon>
        <taxon>Ecdysozoa</taxon>
        <taxon>Arthropoda</taxon>
        <taxon>Hexapoda</taxon>
        <taxon>Insecta</taxon>
        <taxon>Pterygota</taxon>
        <taxon>Neoptera</taxon>
        <taxon>Endopterygota</taxon>
        <taxon>Hymenoptera</taxon>
        <taxon>Apocrita</taxon>
        <taxon>Aculeata</taxon>
        <taxon>Vespoidea</taxon>
        <taxon>Vespidae</taxon>
        <taxon>Vespinae</taxon>
        <taxon>Vespula</taxon>
    </lineage>
</organism>
<dbReference type="Proteomes" id="UP001607302">
    <property type="component" value="Unassembled WGS sequence"/>
</dbReference>
<accession>A0ABD2BF67</accession>
<reference evidence="2 3" key="1">
    <citation type="journal article" date="2024" name="Ann. Entomol. Soc. Am.">
        <title>Genomic analyses of the southern and eastern yellowjacket wasps (Hymenoptera: Vespidae) reveal evolutionary signatures of social life.</title>
        <authorList>
            <person name="Catto M.A."/>
            <person name="Caine P.B."/>
            <person name="Orr S.E."/>
            <person name="Hunt B.G."/>
            <person name="Goodisman M.A.D."/>
        </authorList>
    </citation>
    <scope>NUCLEOTIDE SEQUENCE [LARGE SCALE GENOMIC DNA]</scope>
    <source>
        <strain evidence="2">233</strain>
        <tissue evidence="2">Head and thorax</tissue>
    </source>
</reference>